<comment type="cofactor">
    <cofactor evidence="10">
        <name>Zn(2+)</name>
        <dbReference type="ChEBI" id="CHEBI:29105"/>
    </cofactor>
    <text evidence="10">Binds 1 zinc ion.</text>
</comment>
<evidence type="ECO:0000256" key="4">
    <source>
        <dbReference type="ARBA" id="ARBA00022723"/>
    </source>
</evidence>
<evidence type="ECO:0000256" key="5">
    <source>
        <dbReference type="ARBA" id="ARBA00022801"/>
    </source>
</evidence>
<keyword evidence="8 10" id="KW-0482">Metalloprotease</keyword>
<accession>A0A8C4ZWH9</accession>
<dbReference type="Ensembl" id="ENSGMOT00000047669.1">
    <property type="protein sequence ID" value="ENSGMOP00000022605.1"/>
    <property type="gene ID" value="ENSGMOG00000008729.2"/>
</dbReference>
<dbReference type="Gene3D" id="3.40.390.10">
    <property type="entry name" value="Collagenase (Catalytic Domain)"/>
    <property type="match status" value="1"/>
</dbReference>
<evidence type="ECO:0000313" key="13">
    <source>
        <dbReference type="Proteomes" id="UP000694546"/>
    </source>
</evidence>
<dbReference type="Proteomes" id="UP000694546">
    <property type="component" value="Chromosome 16"/>
</dbReference>
<evidence type="ECO:0000256" key="7">
    <source>
        <dbReference type="ARBA" id="ARBA00022946"/>
    </source>
</evidence>
<dbReference type="InterPro" id="IPR024077">
    <property type="entry name" value="Neurolysin/TOP_dom2"/>
</dbReference>
<dbReference type="InterPro" id="IPR024079">
    <property type="entry name" value="MetalloPept_cat_dom_sf"/>
</dbReference>
<evidence type="ECO:0000256" key="9">
    <source>
        <dbReference type="ARBA" id="ARBA00023128"/>
    </source>
</evidence>
<dbReference type="GO" id="GO:0046872">
    <property type="term" value="F:metal ion binding"/>
    <property type="evidence" value="ECO:0007669"/>
    <property type="project" value="UniProtKB-UniRule"/>
</dbReference>
<keyword evidence="5 10" id="KW-0378">Hydrolase</keyword>
<keyword evidence="6 10" id="KW-0862">Zinc</keyword>
<dbReference type="PANTHER" id="PTHR11804:SF71">
    <property type="entry name" value="MITOCHONDRIAL INTERMEDIATE PEPTIDASE"/>
    <property type="match status" value="1"/>
</dbReference>
<reference evidence="12" key="2">
    <citation type="submission" date="2025-09" db="UniProtKB">
        <authorList>
            <consortium name="Ensembl"/>
        </authorList>
    </citation>
    <scope>IDENTIFICATION</scope>
</reference>
<sequence length="681" mass="77106">MLACKRLNCFIKHRAQVWTLAQRKVTTWSPVGAAFNSKPQRRLDVFQDNVGLFGVPELSSPAGFEVATKRALKDTQLLVDKTCHSPPGAATVEYFDQLSDGLCKVADLADFVKVAHPDPLFREAAEKTCIEIGTVVEKLNTNVELSTSLKDLLNSPDILNQLDHDTRRVAELFMFDFEISGIHLEEKLRKEAVALHVKLLDLNNEFLMGSHLPNRIAKSAIPEHLHLHFAKEGSFIQIGGLHADSPDDLLREIAYRIFLYPNGQMLDCLEELLKCRNKLAKLVGYESYAHRALKGTMAKTNETKCHSSVIECIESIWKCSRLRLISAIPQELMAWDHPYFSAVLRAERFNIEPSLYSPYFSLGACMEGLNNLFSQLFGVSLMSDQPSAGEVWSEDVRKLAVVHETEGLLGYIYCDFFHRTDKPHQDCHFTIRGGRRCQATGDYQLPVVVLMLSLPHPTKSAPTLLTPGMMENLFHEMGHAMHSMLGRTRYQHVTGTRCATDFAEVPSILMEYFANDYRVVSQFARHYQTGQSLPQSMVARLCESKKVCGAADIQLQVFYAALDQVYHGEPQNRSTTELLKDKQHQFYGLPYTPSTAWQLRFSHLIGYGAKYYSYLMSRAVASMVWKQCFLKDPLNRDMGERYRREMLAHGGAKEPMLMVEGTFPRLPPHSAVLYSTPHTDT</sequence>
<comment type="subcellular location">
    <subcellularLocation>
        <location evidence="1">Mitochondrion</location>
    </subcellularLocation>
</comment>
<comment type="similarity">
    <text evidence="2 10">Belongs to the peptidase M3 family.</text>
</comment>
<dbReference type="Pfam" id="PF01432">
    <property type="entry name" value="Peptidase_M3"/>
    <property type="match status" value="1"/>
</dbReference>
<dbReference type="InterPro" id="IPR001567">
    <property type="entry name" value="Pept_M3A_M3B_dom"/>
</dbReference>
<dbReference type="InterPro" id="IPR033851">
    <property type="entry name" value="M3A_MIP"/>
</dbReference>
<protein>
    <submittedName>
        <fullName evidence="12">Mitochondrial intermediate peptidase</fullName>
    </submittedName>
</protein>
<dbReference type="InterPro" id="IPR045090">
    <property type="entry name" value="Pept_M3A_M3B"/>
</dbReference>
<evidence type="ECO:0000256" key="6">
    <source>
        <dbReference type="ARBA" id="ARBA00022833"/>
    </source>
</evidence>
<keyword evidence="13" id="KW-1185">Reference proteome</keyword>
<name>A0A8C4ZWH9_GADMO</name>
<dbReference type="PANTHER" id="PTHR11804">
    <property type="entry name" value="PROTEASE M3 THIMET OLIGOPEPTIDASE-RELATED"/>
    <property type="match status" value="1"/>
</dbReference>
<organism evidence="12 13">
    <name type="scientific">Gadus morhua</name>
    <name type="common">Atlantic cod</name>
    <dbReference type="NCBI Taxonomy" id="8049"/>
    <lineage>
        <taxon>Eukaryota</taxon>
        <taxon>Metazoa</taxon>
        <taxon>Chordata</taxon>
        <taxon>Craniata</taxon>
        <taxon>Vertebrata</taxon>
        <taxon>Euteleostomi</taxon>
        <taxon>Actinopterygii</taxon>
        <taxon>Neopterygii</taxon>
        <taxon>Teleostei</taxon>
        <taxon>Neoteleostei</taxon>
        <taxon>Acanthomorphata</taxon>
        <taxon>Zeiogadaria</taxon>
        <taxon>Gadariae</taxon>
        <taxon>Gadiformes</taxon>
        <taxon>Gadoidei</taxon>
        <taxon>Gadidae</taxon>
        <taxon>Gadus</taxon>
    </lineage>
</organism>
<evidence type="ECO:0000256" key="3">
    <source>
        <dbReference type="ARBA" id="ARBA00022670"/>
    </source>
</evidence>
<evidence type="ECO:0000256" key="8">
    <source>
        <dbReference type="ARBA" id="ARBA00023049"/>
    </source>
</evidence>
<keyword evidence="4 10" id="KW-0479">Metal-binding</keyword>
<reference evidence="12" key="1">
    <citation type="submission" date="2025-08" db="UniProtKB">
        <authorList>
            <consortium name="Ensembl"/>
        </authorList>
    </citation>
    <scope>IDENTIFICATION</scope>
</reference>
<dbReference type="GO" id="GO:0005739">
    <property type="term" value="C:mitochondrion"/>
    <property type="evidence" value="ECO:0007669"/>
    <property type="project" value="TreeGrafter"/>
</dbReference>
<keyword evidence="7" id="KW-0809">Transit peptide</keyword>
<dbReference type="AlphaFoldDB" id="A0A8C4ZWH9"/>
<dbReference type="Gene3D" id="1.10.1370.10">
    <property type="entry name" value="Neurolysin, domain 3"/>
    <property type="match status" value="1"/>
</dbReference>
<dbReference type="SUPFAM" id="SSF55486">
    <property type="entry name" value="Metalloproteases ('zincins'), catalytic domain"/>
    <property type="match status" value="1"/>
</dbReference>
<keyword evidence="9" id="KW-0496">Mitochondrion</keyword>
<evidence type="ECO:0000256" key="2">
    <source>
        <dbReference type="ARBA" id="ARBA00006040"/>
    </source>
</evidence>
<dbReference type="GO" id="GO:0004222">
    <property type="term" value="F:metalloendopeptidase activity"/>
    <property type="evidence" value="ECO:0007669"/>
    <property type="project" value="InterPro"/>
</dbReference>
<dbReference type="CDD" id="cd06457">
    <property type="entry name" value="M3A_MIP"/>
    <property type="match status" value="1"/>
</dbReference>
<evidence type="ECO:0000259" key="11">
    <source>
        <dbReference type="Pfam" id="PF01432"/>
    </source>
</evidence>
<dbReference type="GO" id="GO:0006627">
    <property type="term" value="P:protein processing involved in protein targeting to mitochondrion"/>
    <property type="evidence" value="ECO:0007669"/>
    <property type="project" value="TreeGrafter"/>
</dbReference>
<evidence type="ECO:0000256" key="1">
    <source>
        <dbReference type="ARBA" id="ARBA00004173"/>
    </source>
</evidence>
<evidence type="ECO:0000256" key="10">
    <source>
        <dbReference type="RuleBase" id="RU003435"/>
    </source>
</evidence>
<proteinExistence type="inferred from homology"/>
<dbReference type="GO" id="GO:0006518">
    <property type="term" value="P:peptide metabolic process"/>
    <property type="evidence" value="ECO:0007669"/>
    <property type="project" value="TreeGrafter"/>
</dbReference>
<keyword evidence="3 10" id="KW-0645">Protease</keyword>
<dbReference type="GeneTree" id="ENSGT00950000183171"/>
<evidence type="ECO:0000313" key="12">
    <source>
        <dbReference type="Ensembl" id="ENSGMOP00000022605.1"/>
    </source>
</evidence>
<feature type="domain" description="Peptidase M3A/M3B catalytic" evidence="11">
    <location>
        <begin position="242"/>
        <end position="669"/>
    </location>
</feature>
<gene>
    <name evidence="12" type="primary">MIPEP</name>
</gene>